<organism evidence="1 2">
    <name type="scientific">Desulforamulus profundi</name>
    <dbReference type="NCBI Taxonomy" id="1383067"/>
    <lineage>
        <taxon>Bacteria</taxon>
        <taxon>Bacillati</taxon>
        <taxon>Bacillota</taxon>
        <taxon>Clostridia</taxon>
        <taxon>Eubacteriales</taxon>
        <taxon>Peptococcaceae</taxon>
        <taxon>Desulforamulus</taxon>
    </lineage>
</organism>
<name>A0A2C6L222_9FIRM</name>
<sequence>MKPGNRPSDGGGANSCRKEFLRDKGAPEFFNHLRPYWAFLF</sequence>
<dbReference type="AlphaFoldDB" id="A0A2C6L222"/>
<dbReference type="EMBL" id="AWQQ01000087">
    <property type="protein sequence ID" value="PHJ37701.1"/>
    <property type="molecule type" value="Genomic_DNA"/>
</dbReference>
<keyword evidence="2" id="KW-1185">Reference proteome</keyword>
<evidence type="ECO:0000313" key="2">
    <source>
        <dbReference type="Proteomes" id="UP000222564"/>
    </source>
</evidence>
<evidence type="ECO:0000313" key="1">
    <source>
        <dbReference type="EMBL" id="PHJ37701.1"/>
    </source>
</evidence>
<protein>
    <submittedName>
        <fullName evidence="1">Uncharacterized protein</fullName>
    </submittedName>
</protein>
<accession>A0A2C6L222</accession>
<gene>
    <name evidence="1" type="ORF">P378_14390</name>
</gene>
<proteinExistence type="predicted"/>
<comment type="caution">
    <text evidence="1">The sequence shown here is derived from an EMBL/GenBank/DDBJ whole genome shotgun (WGS) entry which is preliminary data.</text>
</comment>
<dbReference type="Proteomes" id="UP000222564">
    <property type="component" value="Unassembled WGS sequence"/>
</dbReference>
<reference evidence="1 2" key="1">
    <citation type="submission" date="2013-09" db="EMBL/GenBank/DDBJ databases">
        <title>Biodegradation of hydrocarbons in the deep terrestrial subsurface : characterization of a microbial consortium composed of two Desulfotomaculum species originating from a deep geological formation.</title>
        <authorList>
            <person name="Aullo T."/>
            <person name="Berlendis S."/>
            <person name="Lascourreges J.-F."/>
            <person name="Dessort D."/>
            <person name="Saint-Laurent S."/>
            <person name="Schraauwers B."/>
            <person name="Mas J."/>
            <person name="Magot M."/>
            <person name="Ranchou-Peyruse A."/>
        </authorList>
    </citation>
    <scope>NUCLEOTIDE SEQUENCE [LARGE SCALE GENOMIC DNA]</scope>
    <source>
        <strain evidence="1 2">Bs107</strain>
    </source>
</reference>